<proteinExistence type="inferred from homology"/>
<gene>
    <name evidence="14" type="primary">ubiB</name>
    <name evidence="14" type="ORF">E6C48_09580</name>
</gene>
<dbReference type="InterPro" id="IPR010232">
    <property type="entry name" value="UbiB"/>
</dbReference>
<keyword evidence="3" id="KW-1003">Cell membrane</keyword>
<evidence type="ECO:0000256" key="4">
    <source>
        <dbReference type="ARBA" id="ARBA00022519"/>
    </source>
</evidence>
<organism evidence="14 15">
    <name type="scientific">Ollibium composti</name>
    <dbReference type="NCBI Taxonomy" id="2675109"/>
    <lineage>
        <taxon>Bacteria</taxon>
        <taxon>Pseudomonadati</taxon>
        <taxon>Pseudomonadota</taxon>
        <taxon>Alphaproteobacteria</taxon>
        <taxon>Hyphomicrobiales</taxon>
        <taxon>Phyllobacteriaceae</taxon>
        <taxon>Ollibium</taxon>
    </lineage>
</organism>
<dbReference type="InterPro" id="IPR004147">
    <property type="entry name" value="ABC1_dom"/>
</dbReference>
<keyword evidence="7" id="KW-0812">Transmembrane</keyword>
<dbReference type="PANTHER" id="PTHR10566:SF113">
    <property type="entry name" value="PROTEIN ACTIVITY OF BC1 COMPLEX KINASE 7, CHLOROPLASTIC"/>
    <property type="match status" value="1"/>
</dbReference>
<evidence type="ECO:0000256" key="6">
    <source>
        <dbReference type="ARBA" id="ARBA00022688"/>
    </source>
</evidence>
<dbReference type="CDD" id="cd13972">
    <property type="entry name" value="UbiB"/>
    <property type="match status" value="1"/>
</dbReference>
<keyword evidence="11" id="KW-1133">Transmembrane helix</keyword>
<evidence type="ECO:0000313" key="15">
    <source>
        <dbReference type="Proteomes" id="UP000306441"/>
    </source>
</evidence>
<dbReference type="EMBL" id="SSNY01000004">
    <property type="protein sequence ID" value="THF57977.1"/>
    <property type="molecule type" value="Genomic_DNA"/>
</dbReference>
<dbReference type="NCBIfam" id="TIGR01982">
    <property type="entry name" value="UbiB"/>
    <property type="match status" value="1"/>
</dbReference>
<protein>
    <submittedName>
        <fullName evidence="14">2-polyprenylphenol 6-hydroxylase</fullName>
    </submittedName>
</protein>
<keyword evidence="8" id="KW-0547">Nucleotide-binding</keyword>
<dbReference type="RefSeq" id="WP_136356472.1">
    <property type="nucleotide sequence ID" value="NZ_SSNY01000004.1"/>
</dbReference>
<evidence type="ECO:0000256" key="9">
    <source>
        <dbReference type="ARBA" id="ARBA00022777"/>
    </source>
</evidence>
<evidence type="ECO:0000256" key="7">
    <source>
        <dbReference type="ARBA" id="ARBA00022692"/>
    </source>
</evidence>
<evidence type="ECO:0000256" key="11">
    <source>
        <dbReference type="ARBA" id="ARBA00022989"/>
    </source>
</evidence>
<keyword evidence="15" id="KW-1185">Reference proteome</keyword>
<dbReference type="SUPFAM" id="SSF56112">
    <property type="entry name" value="Protein kinase-like (PK-like)"/>
    <property type="match status" value="1"/>
</dbReference>
<keyword evidence="4" id="KW-0997">Cell inner membrane</keyword>
<keyword evidence="6" id="KW-0831">Ubiquinone biosynthesis</keyword>
<evidence type="ECO:0000256" key="5">
    <source>
        <dbReference type="ARBA" id="ARBA00022679"/>
    </source>
</evidence>
<accession>A0ABY2Q895</accession>
<keyword evidence="10" id="KW-0067">ATP-binding</keyword>
<dbReference type="InterPro" id="IPR050154">
    <property type="entry name" value="UbiB_kinase"/>
</dbReference>
<evidence type="ECO:0000256" key="8">
    <source>
        <dbReference type="ARBA" id="ARBA00022741"/>
    </source>
</evidence>
<keyword evidence="9" id="KW-0418">Kinase</keyword>
<keyword evidence="12" id="KW-0472">Membrane</keyword>
<evidence type="ECO:0000256" key="12">
    <source>
        <dbReference type="ARBA" id="ARBA00023136"/>
    </source>
</evidence>
<sequence>MSSIGAAFRLVRAGWVLVREGVVAALPGDELSGAPKFGWRVARLLARRRALRHGRGDRLARAVARLGPSYVKLGQFLATRPDVVGNDIAVDLAMLQDKMPTFPMAEATAEAAASLGRPVGDLYASFGEAVAAASIAQVHPAEVVYDGVPKKVAVKVIRPGVRRRFQHDLESFFLAARLQEKYIPSARRLRPVEVTETLAQTTKVEMDLRLEGAALSELGENTKDDPGFRVPSVDWERTGRDVLTLEWVDGIKMNDVAALAAAGHDLKAIAANLIQSFLRHTLRDGFFHADMHPGNLFVEADGTIVAVDLGIAGRLGKKERRFLAEILYGFITRDYLRVAEVHFEAGYVPAKHDVAAFAQAIRAIGEPIHGQPAETISMARLLTLLFEVTELFDMQTRPELILLQKTMVVVEGVARTLDPAFNMWKTSEPVVGDWIRGNLGPKGLLTDARDGVHALVSLARQAPDLAARAERLSREVDAMAEHGLRFDAATAEAIGKAEARHSRSGRLALWVIAAALVWIAWKLV</sequence>
<comment type="similarity">
    <text evidence="2">Belongs to the protein kinase superfamily. ADCK protein kinase family.</text>
</comment>
<dbReference type="PANTHER" id="PTHR10566">
    <property type="entry name" value="CHAPERONE-ACTIVITY OF BC1 COMPLEX CABC1 -RELATED"/>
    <property type="match status" value="1"/>
</dbReference>
<keyword evidence="5" id="KW-0808">Transferase</keyword>
<dbReference type="InterPro" id="IPR045308">
    <property type="entry name" value="UbiB_bact"/>
</dbReference>
<evidence type="ECO:0000256" key="10">
    <source>
        <dbReference type="ARBA" id="ARBA00022840"/>
    </source>
</evidence>
<reference evidence="14 15" key="1">
    <citation type="submission" date="2019-04" db="EMBL/GenBank/DDBJ databases">
        <title>Mesorhizobium composti sp. nov., isolated from compost.</title>
        <authorList>
            <person name="Lin S.-Y."/>
            <person name="Hameed A."/>
            <person name="Hsieh Y.-T."/>
            <person name="Young C.-C."/>
        </authorList>
    </citation>
    <scope>NUCLEOTIDE SEQUENCE [LARGE SCALE GENOMIC DNA]</scope>
    <source>
        <strain evidence="14 15">CC-YTH430</strain>
    </source>
</reference>
<evidence type="ECO:0000256" key="3">
    <source>
        <dbReference type="ARBA" id="ARBA00022475"/>
    </source>
</evidence>
<evidence type="ECO:0000313" key="14">
    <source>
        <dbReference type="EMBL" id="THF57977.1"/>
    </source>
</evidence>
<evidence type="ECO:0000256" key="2">
    <source>
        <dbReference type="ARBA" id="ARBA00009670"/>
    </source>
</evidence>
<dbReference type="InterPro" id="IPR011009">
    <property type="entry name" value="Kinase-like_dom_sf"/>
</dbReference>
<dbReference type="Proteomes" id="UP000306441">
    <property type="component" value="Unassembled WGS sequence"/>
</dbReference>
<feature type="domain" description="ABC1 atypical kinase-like" evidence="13">
    <location>
        <begin position="95"/>
        <end position="342"/>
    </location>
</feature>
<evidence type="ECO:0000256" key="1">
    <source>
        <dbReference type="ARBA" id="ARBA00005020"/>
    </source>
</evidence>
<evidence type="ECO:0000259" key="13">
    <source>
        <dbReference type="Pfam" id="PF03109"/>
    </source>
</evidence>
<dbReference type="Pfam" id="PF03109">
    <property type="entry name" value="ABC1"/>
    <property type="match status" value="1"/>
</dbReference>
<name>A0ABY2Q895_9HYPH</name>
<comment type="caution">
    <text evidence="14">The sequence shown here is derived from an EMBL/GenBank/DDBJ whole genome shotgun (WGS) entry which is preliminary data.</text>
</comment>
<comment type="pathway">
    <text evidence="1">Cofactor biosynthesis; ubiquinone biosynthesis [regulation].</text>
</comment>